<comment type="cofactor">
    <cofactor evidence="1">
        <name>FAD</name>
        <dbReference type="ChEBI" id="CHEBI:57692"/>
    </cofactor>
</comment>
<feature type="domain" description="FAD-binding PCMH-type" evidence="7">
    <location>
        <begin position="73"/>
        <end position="238"/>
    </location>
</feature>
<reference evidence="8" key="2">
    <citation type="submission" date="2023-02" db="EMBL/GenBank/DDBJ databases">
        <authorList>
            <person name="Sun Q."/>
            <person name="Mori K."/>
        </authorList>
    </citation>
    <scope>NUCLEOTIDE SEQUENCE</scope>
    <source>
        <strain evidence="8">NBRC 112290</strain>
    </source>
</reference>
<dbReference type="Gene3D" id="3.30.43.10">
    <property type="entry name" value="Uridine Diphospho-n-acetylenolpyruvylglucosamine Reductase, domain 2"/>
    <property type="match status" value="1"/>
</dbReference>
<dbReference type="Proteomes" id="UP001157161">
    <property type="component" value="Unassembled WGS sequence"/>
</dbReference>
<evidence type="ECO:0000313" key="8">
    <source>
        <dbReference type="EMBL" id="GMA33311.1"/>
    </source>
</evidence>
<comment type="caution">
    <text evidence="8">The sequence shown here is derived from an EMBL/GenBank/DDBJ whole genome shotgun (WGS) entry which is preliminary data.</text>
</comment>
<dbReference type="Pfam" id="PF08031">
    <property type="entry name" value="BBE"/>
    <property type="match status" value="1"/>
</dbReference>
<dbReference type="PANTHER" id="PTHR42973">
    <property type="entry name" value="BINDING OXIDOREDUCTASE, PUTATIVE (AFU_ORTHOLOGUE AFUA_1G17690)-RELATED"/>
    <property type="match status" value="1"/>
</dbReference>
<dbReference type="Pfam" id="PF01565">
    <property type="entry name" value="FAD_binding_4"/>
    <property type="match status" value="1"/>
</dbReference>
<evidence type="ECO:0000256" key="1">
    <source>
        <dbReference type="ARBA" id="ARBA00001974"/>
    </source>
</evidence>
<dbReference type="InterPro" id="IPR016167">
    <property type="entry name" value="FAD-bd_PCMH_sub1"/>
</dbReference>
<dbReference type="SUPFAM" id="SSF56176">
    <property type="entry name" value="FAD-binding/transporter-associated domain-like"/>
    <property type="match status" value="1"/>
</dbReference>
<gene>
    <name evidence="8" type="ORF">GCM10025875_33030</name>
</gene>
<sequence length="481" mass="49814">MRPGSGRGSNRDLTVPRRHGLDWADPCDLAPGRTPVTRDSLTTDLRDRLEAGTVHEPGEDAHVAALDVWNGAVVATPRAVVRPTSANQVAEAVAVAVEHDASVSVRGGGHDWLGRAVDGEVVLDLSGMRGVEVRGDLATVGGGATAADLAAEAARHGMLAVTGTAGRVGLAGLTLGGGYGPLLGAAGLAADRLVAAEVVLADGVVVRTQDDPELLWALRGGGGNLGVVTEMTLRLHPGDGLVGGVLMLPWEGARGVLSRFADLLADCPEELTVLLELTVVPETGPGLLVVPVWSGDPARAEEALERVRALGEAVADTVAPIDQPALLEQFDQQVPAGMGWHIATRTIAEVDDAVATLLAGALERGPGPGIGVGLRPFHGAATRVPPSDSAVGRRDPHVVLEISAGWPADGDGAPQRAWVEEVWAALEPHALEGGYPNFLSRDRVDQVASAYGANLERLLEVKRRYDPAGVFTGTPLPPHEV</sequence>
<accession>A0AA38CUF0</accession>
<dbReference type="InterPro" id="IPR016169">
    <property type="entry name" value="FAD-bd_PCMH_sub2"/>
</dbReference>
<keyword evidence="9" id="KW-1185">Reference proteome</keyword>
<keyword evidence="5" id="KW-0560">Oxidoreductase</keyword>
<evidence type="ECO:0000256" key="6">
    <source>
        <dbReference type="SAM" id="MobiDB-lite"/>
    </source>
</evidence>
<evidence type="ECO:0000256" key="5">
    <source>
        <dbReference type="ARBA" id="ARBA00023002"/>
    </source>
</evidence>
<dbReference type="InterPro" id="IPR006094">
    <property type="entry name" value="Oxid_FAD_bind_N"/>
</dbReference>
<evidence type="ECO:0000256" key="4">
    <source>
        <dbReference type="ARBA" id="ARBA00022827"/>
    </source>
</evidence>
<evidence type="ECO:0000313" key="9">
    <source>
        <dbReference type="Proteomes" id="UP001157161"/>
    </source>
</evidence>
<evidence type="ECO:0000256" key="2">
    <source>
        <dbReference type="ARBA" id="ARBA00005466"/>
    </source>
</evidence>
<dbReference type="Gene3D" id="3.30.465.10">
    <property type="match status" value="1"/>
</dbReference>
<name>A0AA38CUF0_9MICO</name>
<comment type="similarity">
    <text evidence="2">Belongs to the oxygen-dependent FAD-linked oxidoreductase family.</text>
</comment>
<proteinExistence type="inferred from homology"/>
<organism evidence="8 9">
    <name type="scientific">Litorihabitans aurantiacus</name>
    <dbReference type="NCBI Taxonomy" id="1930061"/>
    <lineage>
        <taxon>Bacteria</taxon>
        <taxon>Bacillati</taxon>
        <taxon>Actinomycetota</taxon>
        <taxon>Actinomycetes</taxon>
        <taxon>Micrococcales</taxon>
        <taxon>Beutenbergiaceae</taxon>
        <taxon>Litorihabitans</taxon>
    </lineage>
</organism>
<feature type="region of interest" description="Disordered" evidence="6">
    <location>
        <begin position="1"/>
        <end position="21"/>
    </location>
</feature>
<dbReference type="GO" id="GO:0016491">
    <property type="term" value="F:oxidoreductase activity"/>
    <property type="evidence" value="ECO:0007669"/>
    <property type="project" value="UniProtKB-KW"/>
</dbReference>
<keyword evidence="3" id="KW-0285">Flavoprotein</keyword>
<dbReference type="InterPro" id="IPR016166">
    <property type="entry name" value="FAD-bd_PCMH"/>
</dbReference>
<evidence type="ECO:0000256" key="3">
    <source>
        <dbReference type="ARBA" id="ARBA00022630"/>
    </source>
</evidence>
<dbReference type="GO" id="GO:0071949">
    <property type="term" value="F:FAD binding"/>
    <property type="evidence" value="ECO:0007669"/>
    <property type="project" value="InterPro"/>
</dbReference>
<dbReference type="InterPro" id="IPR050416">
    <property type="entry name" value="FAD-linked_Oxidoreductase"/>
</dbReference>
<dbReference type="InterPro" id="IPR012951">
    <property type="entry name" value="BBE"/>
</dbReference>
<reference evidence="8" key="1">
    <citation type="journal article" date="2014" name="Int. J. Syst. Evol. Microbiol.">
        <title>Complete genome sequence of Corynebacterium casei LMG S-19264T (=DSM 44701T), isolated from a smear-ripened cheese.</title>
        <authorList>
            <consortium name="US DOE Joint Genome Institute (JGI-PGF)"/>
            <person name="Walter F."/>
            <person name="Albersmeier A."/>
            <person name="Kalinowski J."/>
            <person name="Ruckert C."/>
        </authorList>
    </citation>
    <scope>NUCLEOTIDE SEQUENCE</scope>
    <source>
        <strain evidence="8">NBRC 112290</strain>
    </source>
</reference>
<dbReference type="AlphaFoldDB" id="A0AA38CUF0"/>
<protein>
    <submittedName>
        <fullName evidence="8">6-hydroxy-D-nicotine oxidase</fullName>
    </submittedName>
</protein>
<dbReference type="PROSITE" id="PS51387">
    <property type="entry name" value="FAD_PCMH"/>
    <property type="match status" value="1"/>
</dbReference>
<dbReference type="Gene3D" id="3.40.462.20">
    <property type="match status" value="1"/>
</dbReference>
<evidence type="ECO:0000259" key="7">
    <source>
        <dbReference type="PROSITE" id="PS51387"/>
    </source>
</evidence>
<dbReference type="PANTHER" id="PTHR42973:SF39">
    <property type="entry name" value="FAD-BINDING PCMH-TYPE DOMAIN-CONTAINING PROTEIN"/>
    <property type="match status" value="1"/>
</dbReference>
<dbReference type="InterPro" id="IPR036318">
    <property type="entry name" value="FAD-bd_PCMH-like_sf"/>
</dbReference>
<keyword evidence="4" id="KW-0274">FAD</keyword>
<dbReference type="EMBL" id="BSUM01000001">
    <property type="protein sequence ID" value="GMA33311.1"/>
    <property type="molecule type" value="Genomic_DNA"/>
</dbReference>